<evidence type="ECO:0008006" key="3">
    <source>
        <dbReference type="Google" id="ProtNLM"/>
    </source>
</evidence>
<dbReference type="SUPFAM" id="SSF56954">
    <property type="entry name" value="Outer membrane efflux proteins (OEP)"/>
    <property type="match status" value="1"/>
</dbReference>
<dbReference type="RefSeq" id="WP_135670724.1">
    <property type="nucleotide sequence ID" value="NZ_RQGN01000044.1"/>
</dbReference>
<accession>A0A5F2BE12</accession>
<dbReference type="OrthoDB" id="344643at2"/>
<gene>
    <name evidence="1" type="ORF">EHQ76_09245</name>
</gene>
<proteinExistence type="predicted"/>
<protein>
    <recommendedName>
        <fullName evidence="3">Transporter</fullName>
    </recommendedName>
</protein>
<name>A0A5F2BE12_9LEPT</name>
<dbReference type="EMBL" id="RQGN01000044">
    <property type="protein sequence ID" value="TGM03816.1"/>
    <property type="molecule type" value="Genomic_DNA"/>
</dbReference>
<evidence type="ECO:0000313" key="2">
    <source>
        <dbReference type="Proteomes" id="UP000298429"/>
    </source>
</evidence>
<evidence type="ECO:0000313" key="1">
    <source>
        <dbReference type="EMBL" id="TGM03816.1"/>
    </source>
</evidence>
<dbReference type="Gene3D" id="1.20.1600.10">
    <property type="entry name" value="Outer membrane efflux proteins (OEP)"/>
    <property type="match status" value="1"/>
</dbReference>
<dbReference type="AlphaFoldDB" id="A0A5F2BE12"/>
<sequence length="474" mass="53905">MKSHSSFLIFLFMISPFSGEVFGENVLEFSEVWEKIRVESANLQTKASEVKTNEIAKSRSAKHWLPKVYADARTFRTDDPTLNFMGKLGQRSANASDFSTESLRYQPSNFLDSNNQPYNGINPNNANLFAKDTLNHPGNNSYSKGTLGVELPLFEGGSKVAAHSIREKRLHAVLSEEKYFRFLEYSKAAIHYQSIVLAEENRTRAENLSEQIRNFLNRYRIGNRSNPVGFSGHLALQSLQLILDVSKKEFESLRISSEETLLLSAPGLGENFKPKRNTLFSFADKYLPVPKEKDSVHSPLAEVYRFQSEEAQEGIEAEKAKFLPKIAAYAETYAYNGARNQANSYNAGIYLQMNLLDPSDLGALDEAKAKAENARKKSKEIRQNEENRFKILVSRERIVFENLNSIYESMRLQEEQLQVSQKLFRNGTIQAPQMAESFSAMANLLKLKSSSELEYLKIRSELSLYSSHENSYEK</sequence>
<dbReference type="Proteomes" id="UP000298429">
    <property type="component" value="Unassembled WGS sequence"/>
</dbReference>
<organism evidence="1 2">
    <name type="scientific">Leptospira barantonii</name>
    <dbReference type="NCBI Taxonomy" id="2023184"/>
    <lineage>
        <taxon>Bacteria</taxon>
        <taxon>Pseudomonadati</taxon>
        <taxon>Spirochaetota</taxon>
        <taxon>Spirochaetia</taxon>
        <taxon>Leptospirales</taxon>
        <taxon>Leptospiraceae</taxon>
        <taxon>Leptospira</taxon>
    </lineage>
</organism>
<comment type="caution">
    <text evidence="1">The sequence shown here is derived from an EMBL/GenBank/DDBJ whole genome shotgun (WGS) entry which is preliminary data.</text>
</comment>
<reference evidence="1 2" key="1">
    <citation type="journal article" date="2019" name="PLoS Negl. Trop. Dis.">
        <title>Revisiting the worldwide diversity of Leptospira species in the environment.</title>
        <authorList>
            <person name="Vincent A.T."/>
            <person name="Schiettekatte O."/>
            <person name="Bourhy P."/>
            <person name="Veyrier F.J."/>
            <person name="Picardeau M."/>
        </authorList>
    </citation>
    <scope>NUCLEOTIDE SEQUENCE [LARGE SCALE GENOMIC DNA]</scope>
    <source>
        <strain evidence="1 2">201702444</strain>
    </source>
</reference>
<dbReference type="GO" id="GO:0015562">
    <property type="term" value="F:efflux transmembrane transporter activity"/>
    <property type="evidence" value="ECO:0007669"/>
    <property type="project" value="InterPro"/>
</dbReference>